<organism evidence="3 4">
    <name type="scientific">Pontibacter ramchanderi</name>
    <dbReference type="NCBI Taxonomy" id="1179743"/>
    <lineage>
        <taxon>Bacteria</taxon>
        <taxon>Pseudomonadati</taxon>
        <taxon>Bacteroidota</taxon>
        <taxon>Cytophagia</taxon>
        <taxon>Cytophagales</taxon>
        <taxon>Hymenobacteraceae</taxon>
        <taxon>Pontibacter</taxon>
    </lineage>
</organism>
<dbReference type="SMART" id="SM00429">
    <property type="entry name" value="IPT"/>
    <property type="match status" value="7"/>
</dbReference>
<dbReference type="Proteomes" id="UP000233782">
    <property type="component" value="Unassembled WGS sequence"/>
</dbReference>
<dbReference type="OrthoDB" id="1110382at2"/>
<feature type="domain" description="IPT/TIG" evidence="2">
    <location>
        <begin position="725"/>
        <end position="804"/>
    </location>
</feature>
<keyword evidence="4" id="KW-1185">Reference proteome</keyword>
<reference evidence="3 4" key="1">
    <citation type="submission" date="2017-12" db="EMBL/GenBank/DDBJ databases">
        <title>Genomic Encyclopedia of Type Strains, Phase III (KMG-III): the genomes of soil and plant-associated and newly described type strains.</title>
        <authorList>
            <person name="Whitman W."/>
        </authorList>
    </citation>
    <scope>NUCLEOTIDE SEQUENCE [LARGE SCALE GENOMIC DNA]</scope>
    <source>
        <strain evidence="3 4">LP43</strain>
    </source>
</reference>
<dbReference type="InterPro" id="IPR002909">
    <property type="entry name" value="IPT_dom"/>
</dbReference>
<evidence type="ECO:0000256" key="1">
    <source>
        <dbReference type="ARBA" id="ARBA00023180"/>
    </source>
</evidence>
<dbReference type="InterPro" id="IPR013783">
    <property type="entry name" value="Ig-like_fold"/>
</dbReference>
<dbReference type="CDD" id="cd00102">
    <property type="entry name" value="IPT"/>
    <property type="match status" value="4"/>
</dbReference>
<dbReference type="EMBL" id="PJMU01000002">
    <property type="protein sequence ID" value="PKV67267.1"/>
    <property type="molecule type" value="Genomic_DNA"/>
</dbReference>
<dbReference type="InterPro" id="IPR014756">
    <property type="entry name" value="Ig_E-set"/>
</dbReference>
<feature type="domain" description="IPT/TIG" evidence="2">
    <location>
        <begin position="983"/>
        <end position="1071"/>
    </location>
</feature>
<evidence type="ECO:0000313" key="4">
    <source>
        <dbReference type="Proteomes" id="UP000233782"/>
    </source>
</evidence>
<evidence type="ECO:0000259" key="2">
    <source>
        <dbReference type="SMART" id="SM00429"/>
    </source>
</evidence>
<feature type="domain" description="IPT/TIG" evidence="2">
    <location>
        <begin position="806"/>
        <end position="897"/>
    </location>
</feature>
<proteinExistence type="predicted"/>
<sequence>MAQLYTPPLGRLLRSLLLQCVIMLGLVSAIMAQAPTTNTTVSYEGPWLGSTQGGKVTSNKLVTDGDDLAPSTIGGSAQLRYTDSYVNVKLQDAGNIGQTGYKVSYSLKASTTRSSYNAKVRVSYQLYEGESETNVSEELVSVTTTTSRNSLYLPNNATNIRFQLEEVTNAYVFLDAITVSQEPEIAGFTPALGLPKEVVTITGKHLNEATQVYFGDIVATPIDKADGMLTVAVPYGVKTDKITVVNPYGFVISENEFVVPAPVFNVTTAFNPGEAAPGRTITIYGQNLTGVNQVLFNGVAADPTTIKYEVETEDSEITVTIPLGATSGPLTIASPAGSTVSTPTFNVLGPQILAQEGEPNAGFEFYPVSGSAGDEVTLYGKYFLAVTEVQFNGIKATNLSVVNDSTIKISVPLGAGTGVIKVLAPAGEDESSVAFDVPAPKFADYDAESSKFQFSPNTAGPGMQIKLFGTNMSSVATVLFAGNNGAGVEATIAQPTRDDELTVTVPSDAETGTIRIIASGAGKEDESEQVFNFVPTPVIATVTTTTGGSVYGIVPAEGTTDIVKITGENFQTAEQVIFGSISLGLYNAETSPNGFQVNEAGTEITFPLVIGMATGSITVKTKGGEGAWEGPLEVIYQPSVVSISPTKGPLGRAITITGQYLKYVSEVTFLGSTEGAEQTVTLVTPNSKDNELVVTVPAGTTTGVLRLTNPAGTTITTQQYEVVLIPVITAFNPVEGVAGDEVTIEGYNFTNTTSVKFGALDAASFEIVSDELMTAVVPVGAETSLIEITNGVGPGTSQTEFKIIQKPTIATISPLRGIVGDIITITGTNFYGENLVVTFLGSEEADDETTVTIASANVNETYTQLTVAVPVGAVTGKLMVTNAAGDSEHSTDIYEIVTKPEIVSFNPIEGKVGDIVTITGWLLNEVTSVEFNGTPATPIETGRTAKSMTVAVPMEATTGPLALLVDGVEVDNTEENLFTVIPAPIITLVEKEGSGVAGTVVTITGSNFTGVTKVTFLGTAVASDDAEATPFTVNAEGTQIITTVPYAAVTGKIQVTAPAGTGISPENFIVPIPVFTSVSRESSYANELVTISGNYFTNMTRLTFNGKAADISGVTIAVDENGVESITVKAPFDAGTGPIALTTPAGVGSSSTNYTVIEPVITSISVNEGYAEQTTVTITGKDFKTYFNGTEVVSDATPVVNFNGAVAKIIGTPTDASITVEVPVGARTGSISVETPSGIGYSETFYILLPKINAYTINPAYAGQTVTITGDNFVDILGLTFKGVPVDTVSTVQSETGGTITFVAPFIEDPTRGGLGTLQVRTKTGSSEETNNFTVIKPSITAISPSKAYAGTDAQVTITGANFMGYYDKEQKAVSQANPIVRFNGSSTDATIVSATETQLVVAVPQDATTGAVTIRSGSGVRTQSSLTIIGAPTIATTNTFVANSGTAGSPVSTSFVINGTNFDQTTKVEFLGTTAEGDEVVMTSGFTVNAEGTQISLSVPTGAVAGPIAVTTPYNKGVNSVGTTVISETNFRVVNAPTITGIATTTGAVRSTVRINGTNLWDITTDGRTGKARVFFKTHNTAYAIPNEEEQKLEVEGIVSNYDDIWGTWLEVTVPANAISGTIRVENIVDDAMSTEAFDVTTPMIVHFEKGNGIIDENNAARLLETVFVKGYKLLGVGTIKIGSTSVRNFYEDTEYSLEMIVPNGATTNIVAITSTGGDEESDTELFINQPVIRFVQNSQDITGMKFSTEPGKVLTQSYTLSASYLAVGEETLSISFADGTKPYTALREGVDVEYSKGFDLTVDENGNVAAQVVTVRFAPEESGSYTTSLRHSTNLLASTKSLQLNGDAIIPLPVELIAFNARKEGNSVQLTWATASELDNDYFEVQMTEDLKGEFKAVGKVKSKVNTTSLRQDYQFNHKGNFNGTRYYRLKQVDLDGTFEYSKVVAVSSNGVNLAVGPRVYPNPINADSKLVYNADRAGKLNVRIVNMNGSAVQNLSYDIEEGENTILLNLNNNLPTGIYILMAEFNGKTEQVKLMKQ</sequence>
<keyword evidence="1" id="KW-0325">Glycoprotein</keyword>
<evidence type="ECO:0000313" key="3">
    <source>
        <dbReference type="EMBL" id="PKV67267.1"/>
    </source>
</evidence>
<dbReference type="Pfam" id="PF18962">
    <property type="entry name" value="Por_Secre_tail"/>
    <property type="match status" value="1"/>
</dbReference>
<feature type="domain" description="IPT/TIG" evidence="2">
    <location>
        <begin position="1337"/>
        <end position="1430"/>
    </location>
</feature>
<dbReference type="InterPro" id="IPR052014">
    <property type="entry name" value="Dictyostelium_Tiger"/>
</dbReference>
<feature type="domain" description="IPT/TIG" evidence="2">
    <location>
        <begin position="1158"/>
        <end position="1248"/>
    </location>
</feature>
<dbReference type="PANTHER" id="PTHR31341">
    <property type="entry name" value="IPT/TIG DOMAIN-CONTAINING PROTEIN-RELATED-RELATED"/>
    <property type="match status" value="1"/>
</dbReference>
<dbReference type="NCBIfam" id="TIGR04183">
    <property type="entry name" value="Por_Secre_tail"/>
    <property type="match status" value="1"/>
</dbReference>
<dbReference type="Gene3D" id="2.60.40.10">
    <property type="entry name" value="Immunoglobulins"/>
    <property type="match status" value="15"/>
</dbReference>
<accession>A0A2N3UD16</accession>
<protein>
    <submittedName>
        <fullName evidence="3">Putative secreted protein (Por secretion system target)</fullName>
    </submittedName>
</protein>
<feature type="domain" description="IPT/TIG" evidence="2">
    <location>
        <begin position="637"/>
        <end position="723"/>
    </location>
</feature>
<gene>
    <name evidence="3" type="ORF">BD749_2409</name>
</gene>
<dbReference type="InterPro" id="IPR026444">
    <property type="entry name" value="Secre_tail"/>
</dbReference>
<feature type="domain" description="IPT/TIG" evidence="2">
    <location>
        <begin position="899"/>
        <end position="981"/>
    </location>
</feature>
<dbReference type="SUPFAM" id="SSF81296">
    <property type="entry name" value="E set domains"/>
    <property type="match status" value="11"/>
</dbReference>
<dbReference type="Pfam" id="PF01833">
    <property type="entry name" value="TIG"/>
    <property type="match status" value="8"/>
</dbReference>
<name>A0A2N3UD16_9BACT</name>
<comment type="caution">
    <text evidence="3">The sequence shown here is derived from an EMBL/GenBank/DDBJ whole genome shotgun (WGS) entry which is preliminary data.</text>
</comment>